<dbReference type="SMART" id="SM00333">
    <property type="entry name" value="TUDOR"/>
    <property type="match status" value="4"/>
</dbReference>
<dbReference type="Pfam" id="PF21743">
    <property type="entry name" value="PTM_DIR17_Tudor"/>
    <property type="match status" value="1"/>
</dbReference>
<evidence type="ECO:0000259" key="4">
    <source>
        <dbReference type="SMART" id="SM00333"/>
    </source>
</evidence>
<keyword evidence="6" id="KW-1185">Reference proteome</keyword>
<feature type="region of interest" description="Disordered" evidence="3">
    <location>
        <begin position="222"/>
        <end position="498"/>
    </location>
</feature>
<evidence type="ECO:0000313" key="5">
    <source>
        <dbReference type="EMBL" id="KAI3435681.1"/>
    </source>
</evidence>
<feature type="compositionally biased region" description="Gly residues" evidence="3">
    <location>
        <begin position="255"/>
        <end position="264"/>
    </location>
</feature>
<feature type="compositionally biased region" description="Acidic residues" evidence="3">
    <location>
        <begin position="406"/>
        <end position="422"/>
    </location>
</feature>
<dbReference type="Gene3D" id="2.30.30.140">
    <property type="match status" value="3"/>
</dbReference>
<dbReference type="SUPFAM" id="SSF63748">
    <property type="entry name" value="Tudor/PWWP/MBT"/>
    <property type="match status" value="2"/>
</dbReference>
<dbReference type="GO" id="GO:0000785">
    <property type="term" value="C:chromatin"/>
    <property type="evidence" value="ECO:0007669"/>
    <property type="project" value="TreeGrafter"/>
</dbReference>
<reference evidence="5" key="2">
    <citation type="submission" date="2020-11" db="EMBL/GenBank/DDBJ databases">
        <authorList>
            <person name="Cecchin M."/>
            <person name="Marcolungo L."/>
            <person name="Rossato M."/>
            <person name="Girolomoni L."/>
            <person name="Cosentino E."/>
            <person name="Cuine S."/>
            <person name="Li-Beisson Y."/>
            <person name="Delledonne M."/>
            <person name="Ballottari M."/>
        </authorList>
    </citation>
    <scope>NUCLEOTIDE SEQUENCE</scope>
    <source>
        <strain evidence="5">211/11P</strain>
        <tissue evidence="5">Whole cell</tissue>
    </source>
</reference>
<feature type="region of interest" description="Disordered" evidence="3">
    <location>
        <begin position="1034"/>
        <end position="1107"/>
    </location>
</feature>
<feature type="compositionally biased region" description="Polar residues" evidence="3">
    <location>
        <begin position="1005"/>
        <end position="1018"/>
    </location>
</feature>
<dbReference type="CDD" id="cd20404">
    <property type="entry name" value="Tudor_Agenet_AtEML-like"/>
    <property type="match status" value="4"/>
</dbReference>
<dbReference type="Proteomes" id="UP001055712">
    <property type="component" value="Unassembled WGS sequence"/>
</dbReference>
<feature type="domain" description="Tudor" evidence="4">
    <location>
        <begin position="628"/>
        <end position="687"/>
    </location>
</feature>
<feature type="domain" description="Tudor" evidence="4">
    <location>
        <begin position="516"/>
        <end position="574"/>
    </location>
</feature>
<feature type="region of interest" description="Disordered" evidence="3">
    <location>
        <begin position="773"/>
        <end position="832"/>
    </location>
</feature>
<reference evidence="5" key="1">
    <citation type="journal article" date="2019" name="Plant J.">
        <title>Chlorella vulgaris genome assembly and annotation reveals the molecular basis for metabolic acclimation to high light conditions.</title>
        <authorList>
            <person name="Cecchin M."/>
            <person name="Marcolungo L."/>
            <person name="Rossato M."/>
            <person name="Girolomoni L."/>
            <person name="Cosentino E."/>
            <person name="Cuine S."/>
            <person name="Li-Beisson Y."/>
            <person name="Delledonne M."/>
            <person name="Ballottari M."/>
        </authorList>
    </citation>
    <scope>NUCLEOTIDE SEQUENCE</scope>
    <source>
        <strain evidence="5">211/11P</strain>
    </source>
</reference>
<dbReference type="PANTHER" id="PTHR12663:SF0">
    <property type="entry name" value="PRECOCIOUS DISSOCIATION OF SISTERS 5, ISOFORM A"/>
    <property type="match status" value="1"/>
</dbReference>
<evidence type="ECO:0000313" key="6">
    <source>
        <dbReference type="Proteomes" id="UP001055712"/>
    </source>
</evidence>
<dbReference type="GO" id="GO:0007064">
    <property type="term" value="P:mitotic sister chromatid cohesion"/>
    <property type="evidence" value="ECO:0007669"/>
    <property type="project" value="InterPro"/>
</dbReference>
<feature type="compositionally biased region" description="Low complexity" evidence="3">
    <location>
        <begin position="1"/>
        <end position="49"/>
    </location>
</feature>
<feature type="region of interest" description="Disordered" evidence="3">
    <location>
        <begin position="1"/>
        <end position="81"/>
    </location>
</feature>
<feature type="compositionally biased region" description="Acidic residues" evidence="3">
    <location>
        <begin position="1056"/>
        <end position="1076"/>
    </location>
</feature>
<dbReference type="PANTHER" id="PTHR12663">
    <property type="entry name" value="ANDROGEN INDUCED INHIBITOR OF PROLIFERATION AS3 / PDS5-RELATED"/>
    <property type="match status" value="1"/>
</dbReference>
<sequence>MDASPKAAGAAASAQHTAAAAGSKEQQQQAKQQQQQQGPASSSQQDGSQLPASLVQQSGGSGGSLKRPRSSGGREDNPAVVVAGREVVGRQVAVWSAKLNDWPKAAIAQFSPTTQKHLVRYLERKPGEVKHHEEWVALARLRFQWLTDPPPGAAPNPTSACAPRGEDAVHWRVKVFWPGMARWYVGKVTSYDPKTKKHSVRYRDGDTQELQLRHEAVQYLEREAAPQPKQQRPPAPDARKSAEKAAEKRKPAAAAGGGGGGAAGGLKKAAGGAGGTRAAGTKRQRDGSAAAGEGEVSSGGRGRAAASERKSKVARGGGAAGAARGQGVGGTPVAAPATASPPKDAAAGSRDVSAAMMTGDSEEGQVDSEGGMAGSDYGLPSSSGMTSEEEEEEEEDLGSEVVLSGLDEEEDEEEEEDSDFEVESVRGRRRANNKAAGSATPRSSGRRGGAAPRSGGAGARKDRRSGGAGGSARRRSDPVRSTPGGPRLARRDSARPSATAFRKVLRADEESIKAAGAGIVGARVSVFWHEDERYYKGKLVQFDGYHKRHKIVYDDGEEEWVSLPREAFRWLTPRARSAGCTPDFRHLMQQLGAEECGPPGGGVATRRQAQAGGASPGPVDGGRGRLTGEACVGWQVSLLFDGDGQRYRGEVVGWDGRRGRALVLYDDGEDEWVDLEGEELTWHCQLAGHSGVYPGLARGTAPAGTDALGWRVGVYWAADQAFYSGEVVGYDAATGRHEVAYDDGEEGPLVLGADRVKWILPPGAAVDRERLETAAEARGRRRGGDESDPDYEAFEFRPRASQPQMPTRRPFHRSMSGGLSPGPTPLAGSGQPWDLAAGAEAALANSGLAPQPQQYLSLPFLRPLMGQGVETAALPLPQHLGRPLVVRQMARVPGLADSGAPGLALPQPITVRVYMSGAANSGGSAASADTQLAAPEQAGAGGRAAGAAVQPRLQGAAKLKARLRAVEAMARRAARAQQTIVKGVPTPLPSRQQMEEAGRAAARSGLTSPTAAQRLGSSHASGLHRLARGSAVNYSPFHHKRPHPADSEPDSSSGSSEEEEEVEEMDDDEEEGEEGGDNGADSAERRRGRHRFGGAAGQPSDMPLSPRSVMLNGAKIKPVADGEGEGGVGPESSCMSDGMLTSAPMLGQQSPAAILSPFKQLGIPPAHMPAGTVGEAGMDGGLAGGGLSGLLPVPASLGVEGVLAAMPHSASLGGGMDTLMLQLPLPILPRGDSAHSLAHLLPLSRTASGMLAGTTSELLGLDDGGTSGGLLGPAMSLDALQPEADADRQEAAP</sequence>
<organism evidence="5 6">
    <name type="scientific">Chlorella vulgaris</name>
    <name type="common">Green alga</name>
    <dbReference type="NCBI Taxonomy" id="3077"/>
    <lineage>
        <taxon>Eukaryota</taxon>
        <taxon>Viridiplantae</taxon>
        <taxon>Chlorophyta</taxon>
        <taxon>core chlorophytes</taxon>
        <taxon>Trebouxiophyceae</taxon>
        <taxon>Chlorellales</taxon>
        <taxon>Chlorellaceae</taxon>
        <taxon>Chlorella clade</taxon>
        <taxon>Chlorella</taxon>
    </lineage>
</organism>
<proteinExistence type="predicted"/>
<protein>
    <recommendedName>
        <fullName evidence="4">Tudor domain-containing protein</fullName>
    </recommendedName>
</protein>
<feature type="compositionally biased region" description="Basic and acidic residues" evidence="3">
    <location>
        <begin position="773"/>
        <end position="785"/>
    </location>
</feature>
<feature type="region of interest" description="Disordered" evidence="3">
    <location>
        <begin position="976"/>
        <end position="1018"/>
    </location>
</feature>
<name>A0A9D4TVC4_CHLVU</name>
<feature type="compositionally biased region" description="Low complexity" evidence="3">
    <location>
        <begin position="433"/>
        <end position="454"/>
    </location>
</feature>
<dbReference type="InterPro" id="IPR047365">
    <property type="entry name" value="Tudor_AtPTM-like"/>
</dbReference>
<dbReference type="InterPro" id="IPR002999">
    <property type="entry name" value="Tudor"/>
</dbReference>
<accession>A0A9D4TVC4</accession>
<comment type="subcellular location">
    <subcellularLocation>
        <location evidence="1">Nucleus</location>
    </subcellularLocation>
</comment>
<feature type="compositionally biased region" description="Basic and acidic residues" evidence="3">
    <location>
        <begin position="237"/>
        <end position="250"/>
    </location>
</feature>
<comment type="caution">
    <text evidence="5">The sequence shown here is derived from an EMBL/GenBank/DDBJ whole genome shotgun (WGS) entry which is preliminary data.</text>
</comment>
<dbReference type="GO" id="GO:0006281">
    <property type="term" value="P:DNA repair"/>
    <property type="evidence" value="ECO:0007669"/>
    <property type="project" value="TreeGrafter"/>
</dbReference>
<feature type="region of interest" description="Disordered" evidence="3">
    <location>
        <begin position="1270"/>
        <end position="1293"/>
    </location>
</feature>
<dbReference type="EMBL" id="SIDB01000002">
    <property type="protein sequence ID" value="KAI3435681.1"/>
    <property type="molecule type" value="Genomic_DNA"/>
</dbReference>
<evidence type="ECO:0000256" key="1">
    <source>
        <dbReference type="ARBA" id="ARBA00004123"/>
    </source>
</evidence>
<feature type="compositionally biased region" description="Low complexity" evidence="3">
    <location>
        <begin position="331"/>
        <end position="342"/>
    </location>
</feature>
<feature type="domain" description="Tudor" evidence="4">
    <location>
        <begin position="165"/>
        <end position="224"/>
    </location>
</feature>
<dbReference type="GO" id="GO:0005634">
    <property type="term" value="C:nucleus"/>
    <property type="evidence" value="ECO:0007669"/>
    <property type="project" value="UniProtKB-SubCell"/>
</dbReference>
<feature type="compositionally biased region" description="Low complexity" evidence="3">
    <location>
        <begin position="278"/>
        <end position="296"/>
    </location>
</feature>
<feature type="compositionally biased region" description="Gly residues" evidence="3">
    <location>
        <begin position="315"/>
        <end position="330"/>
    </location>
</feature>
<evidence type="ECO:0000256" key="2">
    <source>
        <dbReference type="ARBA" id="ARBA00023242"/>
    </source>
</evidence>
<evidence type="ECO:0000256" key="3">
    <source>
        <dbReference type="SAM" id="MobiDB-lite"/>
    </source>
</evidence>
<dbReference type="InterPro" id="IPR039776">
    <property type="entry name" value="Pds5"/>
</dbReference>
<gene>
    <name evidence="5" type="ORF">D9Q98_001739</name>
</gene>
<dbReference type="OrthoDB" id="200660at2759"/>
<feature type="region of interest" description="Disordered" evidence="3">
    <location>
        <begin position="599"/>
        <end position="622"/>
    </location>
</feature>
<feature type="compositionally biased region" description="Acidic residues" evidence="3">
    <location>
        <begin position="387"/>
        <end position="398"/>
    </location>
</feature>
<keyword evidence="2" id="KW-0539">Nucleus</keyword>
<feature type="domain" description="Tudor" evidence="4">
    <location>
        <begin position="708"/>
        <end position="764"/>
    </location>
</feature>